<accession>W5YMD0</accession>
<evidence type="ECO:0000313" key="1">
    <source>
        <dbReference type="EMBL" id="AHI30200.1"/>
    </source>
</evidence>
<gene>
    <name evidence="1" type="ORF">AU14_15365</name>
</gene>
<sequence length="56" mass="6060">MQEVAVVQGLQAEEAKLPVALWLQGRAQAFQIKRGQGFVQQLKTDTGMNEGTQACG</sequence>
<reference evidence="1 2" key="1">
    <citation type="journal article" date="2014" name="Genome Announc.">
        <title>Draft Genome Sequences of Marinobacter similis A3d10T and Marinobacter salarius R9SW1T.</title>
        <authorList>
            <person name="Ivanova E.P."/>
            <person name="Ng H.J."/>
            <person name="Webb H.K."/>
            <person name="Feng G."/>
            <person name="Oshima K."/>
            <person name="Hattori M."/>
            <person name="Ohkuma M."/>
            <person name="Sergeev A.F."/>
            <person name="Mikhailov V.V."/>
            <person name="Crawford R.J."/>
            <person name="Sawabe T."/>
        </authorList>
    </citation>
    <scope>NUCLEOTIDE SEQUENCE [LARGE SCALE GENOMIC DNA]</scope>
    <source>
        <strain evidence="1 2">A3d10</strain>
    </source>
</reference>
<organism evidence="1 2">
    <name type="scientific">Marinobacter similis</name>
    <dbReference type="NCBI Taxonomy" id="1420916"/>
    <lineage>
        <taxon>Bacteria</taxon>
        <taxon>Pseudomonadati</taxon>
        <taxon>Pseudomonadota</taxon>
        <taxon>Gammaproteobacteria</taxon>
        <taxon>Pseudomonadales</taxon>
        <taxon>Marinobacteraceae</taxon>
        <taxon>Marinobacter</taxon>
    </lineage>
</organism>
<dbReference type="KEGG" id="msx:AU14_15365"/>
<name>W5YMD0_9GAMM</name>
<protein>
    <submittedName>
        <fullName evidence="1">Uncharacterized protein</fullName>
    </submittedName>
</protein>
<dbReference type="HOGENOM" id="CLU_3009012_0_0_6"/>
<dbReference type="EMBL" id="CP007151">
    <property type="protein sequence ID" value="AHI30200.1"/>
    <property type="molecule type" value="Genomic_DNA"/>
</dbReference>
<dbReference type="Proteomes" id="UP000061489">
    <property type="component" value="Chromosome"/>
</dbReference>
<evidence type="ECO:0000313" key="2">
    <source>
        <dbReference type="Proteomes" id="UP000061489"/>
    </source>
</evidence>
<keyword evidence="2" id="KW-1185">Reference proteome</keyword>
<proteinExistence type="predicted"/>
<dbReference type="STRING" id="1420916.AU14_15365"/>
<dbReference type="AlphaFoldDB" id="W5YMD0"/>